<sequence length="108" mass="12632">MESHRNREIRFFTVTESRVTLKLCKATTMTDSKSDPECNATRIFSNQAEIEEINGRKQNPAQKTKNQDVGIQDNELGNRSEHQKNQNTRLTMEETYRFISQKLQPKSR</sequence>
<reference evidence="2 3" key="1">
    <citation type="submission" date="2024-03" db="EMBL/GenBank/DDBJ databases">
        <authorList>
            <person name="Gkanogiannis A."/>
            <person name="Becerra Lopez-Lavalle L."/>
        </authorList>
    </citation>
    <scope>NUCLEOTIDE SEQUENCE [LARGE SCALE GENOMIC DNA]</scope>
</reference>
<feature type="compositionally biased region" description="Polar residues" evidence="1">
    <location>
        <begin position="56"/>
        <end position="69"/>
    </location>
</feature>
<organism evidence="2 3">
    <name type="scientific">Citrullus colocynthis</name>
    <name type="common">colocynth</name>
    <dbReference type="NCBI Taxonomy" id="252529"/>
    <lineage>
        <taxon>Eukaryota</taxon>
        <taxon>Viridiplantae</taxon>
        <taxon>Streptophyta</taxon>
        <taxon>Embryophyta</taxon>
        <taxon>Tracheophyta</taxon>
        <taxon>Spermatophyta</taxon>
        <taxon>Magnoliopsida</taxon>
        <taxon>eudicotyledons</taxon>
        <taxon>Gunneridae</taxon>
        <taxon>Pentapetalae</taxon>
        <taxon>rosids</taxon>
        <taxon>fabids</taxon>
        <taxon>Cucurbitales</taxon>
        <taxon>Cucurbitaceae</taxon>
        <taxon>Benincaseae</taxon>
        <taxon>Citrullus</taxon>
    </lineage>
</organism>
<evidence type="ECO:0000256" key="1">
    <source>
        <dbReference type="SAM" id="MobiDB-lite"/>
    </source>
</evidence>
<proteinExistence type="predicted"/>
<gene>
    <name evidence="2" type="ORF">CITCOLO1_LOCUS11793</name>
</gene>
<protein>
    <submittedName>
        <fullName evidence="2">Uncharacterized protein</fullName>
    </submittedName>
</protein>
<evidence type="ECO:0000313" key="2">
    <source>
        <dbReference type="EMBL" id="CAK9319776.1"/>
    </source>
</evidence>
<keyword evidence="3" id="KW-1185">Reference proteome</keyword>
<dbReference type="Proteomes" id="UP001642487">
    <property type="component" value="Chromosome 4"/>
</dbReference>
<name>A0ABP0YL30_9ROSI</name>
<dbReference type="EMBL" id="OZ021738">
    <property type="protein sequence ID" value="CAK9319776.1"/>
    <property type="molecule type" value="Genomic_DNA"/>
</dbReference>
<feature type="region of interest" description="Disordered" evidence="1">
    <location>
        <begin position="51"/>
        <end position="108"/>
    </location>
</feature>
<evidence type="ECO:0000313" key="3">
    <source>
        <dbReference type="Proteomes" id="UP001642487"/>
    </source>
</evidence>
<accession>A0ABP0YL30</accession>